<proteinExistence type="predicted"/>
<gene>
    <name evidence="2" type="ORF">PCOR1329_LOCUS61470</name>
</gene>
<feature type="domain" description="Apple" evidence="1">
    <location>
        <begin position="51"/>
        <end position="83"/>
    </location>
</feature>
<protein>
    <recommendedName>
        <fullName evidence="1">Apple domain-containing protein</fullName>
    </recommendedName>
</protein>
<sequence>DATSGPVYSSLRGAIGNSSRKALLGAGSAPCGASSRVGKNSHGTNLRQAAWSNVAEDCCNQCNGDSDCHAWTWIDGSHECWLKASVPDESQWTSEDGVTSGLSSEDTAPHFLGAAASSGSWTFYDNEYITADCKIPTDGSTSDFKGFSGKVSEAKRMCEAMSDCVGLTGGRDAGERVDDEYTMFVYFMSCNDVRTNNEGWISHGL</sequence>
<evidence type="ECO:0000313" key="3">
    <source>
        <dbReference type="Proteomes" id="UP001189429"/>
    </source>
</evidence>
<name>A0ABN9VV00_9DINO</name>
<organism evidence="2 3">
    <name type="scientific">Prorocentrum cordatum</name>
    <dbReference type="NCBI Taxonomy" id="2364126"/>
    <lineage>
        <taxon>Eukaryota</taxon>
        <taxon>Sar</taxon>
        <taxon>Alveolata</taxon>
        <taxon>Dinophyceae</taxon>
        <taxon>Prorocentrales</taxon>
        <taxon>Prorocentraceae</taxon>
        <taxon>Prorocentrum</taxon>
    </lineage>
</organism>
<dbReference type="Proteomes" id="UP001189429">
    <property type="component" value="Unassembled WGS sequence"/>
</dbReference>
<dbReference type="Pfam" id="PF14295">
    <property type="entry name" value="PAN_4"/>
    <property type="match status" value="1"/>
</dbReference>
<feature type="non-terminal residue" evidence="2">
    <location>
        <position position="1"/>
    </location>
</feature>
<dbReference type="EMBL" id="CAUYUJ010017731">
    <property type="protein sequence ID" value="CAK0877388.1"/>
    <property type="molecule type" value="Genomic_DNA"/>
</dbReference>
<evidence type="ECO:0000313" key="2">
    <source>
        <dbReference type="EMBL" id="CAK0877388.1"/>
    </source>
</evidence>
<evidence type="ECO:0000259" key="1">
    <source>
        <dbReference type="Pfam" id="PF14295"/>
    </source>
</evidence>
<dbReference type="Gene3D" id="3.50.4.10">
    <property type="entry name" value="Hepatocyte Growth Factor"/>
    <property type="match status" value="1"/>
</dbReference>
<keyword evidence="3" id="KW-1185">Reference proteome</keyword>
<reference evidence="2" key="1">
    <citation type="submission" date="2023-10" db="EMBL/GenBank/DDBJ databases">
        <authorList>
            <person name="Chen Y."/>
            <person name="Shah S."/>
            <person name="Dougan E. K."/>
            <person name="Thang M."/>
            <person name="Chan C."/>
        </authorList>
    </citation>
    <scope>NUCLEOTIDE SEQUENCE [LARGE SCALE GENOMIC DNA]</scope>
</reference>
<accession>A0ABN9VV00</accession>
<comment type="caution">
    <text evidence="2">The sequence shown here is derived from an EMBL/GenBank/DDBJ whole genome shotgun (WGS) entry which is preliminary data.</text>
</comment>
<dbReference type="InterPro" id="IPR003609">
    <property type="entry name" value="Pan_app"/>
</dbReference>